<dbReference type="SUPFAM" id="SSF55961">
    <property type="entry name" value="Bet v1-like"/>
    <property type="match status" value="1"/>
</dbReference>
<accession>Q2JAN1</accession>
<dbReference type="EMBL" id="CP000249">
    <property type="protein sequence ID" value="ABD11661.1"/>
    <property type="molecule type" value="Genomic_DNA"/>
</dbReference>
<protein>
    <recommendedName>
        <fullName evidence="3">Polyketide cyclase / dehydrase and lipid transport</fullName>
    </recommendedName>
</protein>
<name>Q2JAN1_FRACC</name>
<sequence length="183" mass="19358">MLDTTLEVSLHIPLSAAEIYAFMATPDNWVGTFAATKAVRGENTDRPVPVGARFVDVIEVAPDTTVEVEWTVTRDEPGAIWQMTTDPAISADPADGTVHIVITYTFAGGTETELAADTVAAAAGSAGAGAGTLVTRALRATYLGNSPIPLAYRDSWTDQAGPAHFLQTVRETLLNTRSTGRRP</sequence>
<dbReference type="Gene3D" id="3.30.530.20">
    <property type="match status" value="1"/>
</dbReference>
<dbReference type="AlphaFoldDB" id="Q2JAN1"/>
<dbReference type="OrthoDB" id="5965958at2"/>
<evidence type="ECO:0000313" key="1">
    <source>
        <dbReference type="EMBL" id="ABD11661.1"/>
    </source>
</evidence>
<evidence type="ECO:0000313" key="2">
    <source>
        <dbReference type="Proteomes" id="UP000001937"/>
    </source>
</evidence>
<reference evidence="1 2" key="1">
    <citation type="journal article" date="2007" name="Genome Res.">
        <title>Genome characteristics of facultatively symbiotic Frankia sp. strains reflect host range and host plant biogeography.</title>
        <authorList>
            <person name="Normand P."/>
            <person name="Lapierre P."/>
            <person name="Tisa L.S."/>
            <person name="Gogarten J.P."/>
            <person name="Alloisio N."/>
            <person name="Bagnarol E."/>
            <person name="Bassi C.A."/>
            <person name="Berry A.M."/>
            <person name="Bickhart D.M."/>
            <person name="Choisne N."/>
            <person name="Couloux A."/>
            <person name="Cournoyer B."/>
            <person name="Cruveiller S."/>
            <person name="Daubin V."/>
            <person name="Demange N."/>
            <person name="Francino M.P."/>
            <person name="Goltsman E."/>
            <person name="Huang Y."/>
            <person name="Kopp O.R."/>
            <person name="Labarre L."/>
            <person name="Lapidus A."/>
            <person name="Lavire C."/>
            <person name="Marechal J."/>
            <person name="Martinez M."/>
            <person name="Mastronunzio J.E."/>
            <person name="Mullin B.C."/>
            <person name="Niemann J."/>
            <person name="Pujic P."/>
            <person name="Rawnsley T."/>
            <person name="Rouy Z."/>
            <person name="Schenowitz C."/>
            <person name="Sellstedt A."/>
            <person name="Tavares F."/>
            <person name="Tomkins J.P."/>
            <person name="Vallenet D."/>
            <person name="Valverde C."/>
            <person name="Wall L.G."/>
            <person name="Wang Y."/>
            <person name="Medigue C."/>
            <person name="Benson D.R."/>
        </authorList>
    </citation>
    <scope>NUCLEOTIDE SEQUENCE [LARGE SCALE GENOMIC DNA]</scope>
    <source>
        <strain evidence="2">DSM 45818 / CECT 9043 / CcI3</strain>
    </source>
</reference>
<proteinExistence type="predicted"/>
<dbReference type="RefSeq" id="WP_011436707.1">
    <property type="nucleotide sequence ID" value="NC_007777.1"/>
</dbReference>
<dbReference type="KEGG" id="fra:Francci3_2293"/>
<dbReference type="HOGENOM" id="CLU_1473134_0_0_11"/>
<dbReference type="STRING" id="106370.Francci3_2293"/>
<dbReference type="InterPro" id="IPR023393">
    <property type="entry name" value="START-like_dom_sf"/>
</dbReference>
<keyword evidence="2" id="KW-1185">Reference proteome</keyword>
<evidence type="ECO:0008006" key="3">
    <source>
        <dbReference type="Google" id="ProtNLM"/>
    </source>
</evidence>
<gene>
    <name evidence="1" type="ordered locus">Francci3_2293</name>
</gene>
<organism evidence="1 2">
    <name type="scientific">Frankia casuarinae (strain DSM 45818 / CECT 9043 / HFP020203 / CcI3)</name>
    <dbReference type="NCBI Taxonomy" id="106370"/>
    <lineage>
        <taxon>Bacteria</taxon>
        <taxon>Bacillati</taxon>
        <taxon>Actinomycetota</taxon>
        <taxon>Actinomycetes</taxon>
        <taxon>Frankiales</taxon>
        <taxon>Frankiaceae</taxon>
        <taxon>Frankia</taxon>
    </lineage>
</organism>
<dbReference type="Proteomes" id="UP000001937">
    <property type="component" value="Chromosome"/>
</dbReference>